<keyword evidence="2" id="KW-1185">Reference proteome</keyword>
<evidence type="ECO:0000313" key="2">
    <source>
        <dbReference type="Proteomes" id="UP001320706"/>
    </source>
</evidence>
<protein>
    <submittedName>
        <fullName evidence="1">Uncharacterized protein</fullName>
    </submittedName>
</protein>
<proteinExistence type="predicted"/>
<dbReference type="Proteomes" id="UP001320706">
    <property type="component" value="Unassembled WGS sequence"/>
</dbReference>
<evidence type="ECO:0000313" key="1">
    <source>
        <dbReference type="EMBL" id="KAK8194143.1"/>
    </source>
</evidence>
<gene>
    <name evidence="1" type="ORF">M8818_007330</name>
</gene>
<accession>A0ACC3S388</accession>
<name>A0ACC3S388_9PEZI</name>
<sequence>MARTLNEEVVLQIPAPLPFISGEDVMTEDQWKVFAAVADTIVQPVAPLERTLSPSPHALTSRTWKSATDAVKESLCQRSVDGTLVEEYLAETATSSPAFKDGIRRLLACYLGDDKRNGLLFILRALNTRAGALLLTGYTRPLYELDIAARQRILISWATARIPLFRTLYRDLSALSKMYWLRTSPTLGRLLSYPRTPVNHKSGTGFPFSFLQLPPPTISPSRSPEILETDVLIIGSGCCGAVAASVLAKAGLSVIVADKSYYWPPEHLPMSENAAAINLFANGGITLSDSGAVGMVSGSCWGGGGTVNWSACLQLQGFVRSEWAASPHNLPYFTSAAFQADMDAVCERMGVGTAAVEHNFSNAKLLEGARRLGMNGKSVPQNSGGKAHNCGYCTLGCGSCGKKGPTETWLPDAARAGAQFIEGFECHEVLFSQDLSVGKEKVATGVRGTWKSRDLNAGTARSNLYTRQVEIKARRAVIVAAGALSTPVVLQASGLRNPHIGRHLHVHPVSFLGGVFDQVVNPWEGDILTAVVNDHENLDGKGHGVKLEATAMLPGFWLPLFPWKGGAEWKAFCAKMGRMCGYISLARDEGEGRVFRDKSGRGTIIYDVKKEDQGRIAKGVETLVKIMYVAGAREVMVPVQGVEAFVRRNEEGGEGVNEQAFRSWLDELRSKIIPHFPAHQTFASAHQMGSVRMGSSPKTSAVDHDGKVWGTEGLYVMDTSVFPSASGVNPMITGMAIAYGLAKKLARKLGAGVEVKLEAKL</sequence>
<reference evidence="1" key="1">
    <citation type="submission" date="2024-02" db="EMBL/GenBank/DDBJ databases">
        <title>Metagenome Assembled Genome of Zalaria obscura JY119.</title>
        <authorList>
            <person name="Vighnesh L."/>
            <person name="Jagadeeshwari U."/>
            <person name="Venkata Ramana C."/>
            <person name="Sasikala C."/>
        </authorList>
    </citation>
    <scope>NUCLEOTIDE SEQUENCE</scope>
    <source>
        <strain evidence="1">JY119</strain>
    </source>
</reference>
<organism evidence="1 2">
    <name type="scientific">Zalaria obscura</name>
    <dbReference type="NCBI Taxonomy" id="2024903"/>
    <lineage>
        <taxon>Eukaryota</taxon>
        <taxon>Fungi</taxon>
        <taxon>Dikarya</taxon>
        <taxon>Ascomycota</taxon>
        <taxon>Pezizomycotina</taxon>
        <taxon>Dothideomycetes</taxon>
        <taxon>Dothideomycetidae</taxon>
        <taxon>Dothideales</taxon>
        <taxon>Zalariaceae</taxon>
        <taxon>Zalaria</taxon>
    </lineage>
</organism>
<dbReference type="EMBL" id="JAMKPW020000043">
    <property type="protein sequence ID" value="KAK8194143.1"/>
    <property type="molecule type" value="Genomic_DNA"/>
</dbReference>
<comment type="caution">
    <text evidence="1">The sequence shown here is derived from an EMBL/GenBank/DDBJ whole genome shotgun (WGS) entry which is preliminary data.</text>
</comment>